<reference evidence="1" key="1">
    <citation type="submission" date="2022-10" db="EMBL/GenBank/DDBJ databases">
        <title>Culturing micro-colonial fungi from biological soil crusts in the Mojave desert and describing Neophaeococcomyces mojavensis, and introducing the new genera and species Taxawa tesnikishii.</title>
        <authorList>
            <person name="Kurbessoian T."/>
            <person name="Stajich J.E."/>
        </authorList>
    </citation>
    <scope>NUCLEOTIDE SEQUENCE</scope>
    <source>
        <strain evidence="1">JES_112</strain>
    </source>
</reference>
<gene>
    <name evidence="1" type="ORF">H2198_009636</name>
</gene>
<keyword evidence="2" id="KW-1185">Reference proteome</keyword>
<dbReference type="EMBL" id="JAPDRQ010000284">
    <property type="protein sequence ID" value="KAJ9651082.1"/>
    <property type="molecule type" value="Genomic_DNA"/>
</dbReference>
<comment type="caution">
    <text evidence="1">The sequence shown here is derived from an EMBL/GenBank/DDBJ whole genome shotgun (WGS) entry which is preliminary data.</text>
</comment>
<accession>A0ACC2ZU14</accession>
<evidence type="ECO:0000313" key="1">
    <source>
        <dbReference type="EMBL" id="KAJ9651082.1"/>
    </source>
</evidence>
<name>A0ACC2ZU14_9EURO</name>
<sequence>MLFQSALVASALVAFANAQTIVTSSGSSVAPSSTQSQVMPPAATASFNIGNTTSSDRFQWCLAQRNTCPQICGGVASQNDCDNNSLQYNCVCQNGTVPDCSAFSQTVPYFVCITTYGQCIAAHPNDAEGQDTCMRNQRCGTRNATAEALAQTAAASSATASRTSSSASSATGSQTSSGSGSGSGSAAASATGSSDASMTTYTTGVFAAVLMVAFKLLL</sequence>
<dbReference type="Proteomes" id="UP001172386">
    <property type="component" value="Unassembled WGS sequence"/>
</dbReference>
<proteinExistence type="predicted"/>
<evidence type="ECO:0000313" key="2">
    <source>
        <dbReference type="Proteomes" id="UP001172386"/>
    </source>
</evidence>
<organism evidence="1 2">
    <name type="scientific">Neophaeococcomyces mojaviensis</name>
    <dbReference type="NCBI Taxonomy" id="3383035"/>
    <lineage>
        <taxon>Eukaryota</taxon>
        <taxon>Fungi</taxon>
        <taxon>Dikarya</taxon>
        <taxon>Ascomycota</taxon>
        <taxon>Pezizomycotina</taxon>
        <taxon>Eurotiomycetes</taxon>
        <taxon>Chaetothyriomycetidae</taxon>
        <taxon>Chaetothyriales</taxon>
        <taxon>Chaetothyriales incertae sedis</taxon>
        <taxon>Neophaeococcomyces</taxon>
    </lineage>
</organism>
<protein>
    <submittedName>
        <fullName evidence="1">Uncharacterized protein</fullName>
    </submittedName>
</protein>